<dbReference type="GO" id="GO:0022857">
    <property type="term" value="F:transmembrane transporter activity"/>
    <property type="evidence" value="ECO:0007669"/>
    <property type="project" value="TreeGrafter"/>
</dbReference>
<keyword evidence="2" id="KW-0547">Nucleotide-binding</keyword>
<evidence type="ECO:0000256" key="2">
    <source>
        <dbReference type="ARBA" id="ARBA00022741"/>
    </source>
</evidence>
<keyword evidence="1" id="KW-0813">Transport</keyword>
<dbReference type="InterPro" id="IPR027417">
    <property type="entry name" value="P-loop_NTPase"/>
</dbReference>
<dbReference type="AlphaFoldDB" id="A0AA46TM24"/>
<gene>
    <name evidence="5" type="ORF">L0C25_11290</name>
</gene>
<dbReference type="FunFam" id="3.40.50.300:FF:000032">
    <property type="entry name" value="Export ABC transporter ATP-binding protein"/>
    <property type="match status" value="1"/>
</dbReference>
<dbReference type="KEGG" id="sgrg:L0C25_11290"/>
<dbReference type="GO" id="GO:0005886">
    <property type="term" value="C:plasma membrane"/>
    <property type="evidence" value="ECO:0007669"/>
    <property type="project" value="TreeGrafter"/>
</dbReference>
<dbReference type="RefSeq" id="WP_271636599.1">
    <property type="nucleotide sequence ID" value="NZ_CP094970.1"/>
</dbReference>
<dbReference type="PANTHER" id="PTHR24220:SF685">
    <property type="entry name" value="ABC TRANSPORTER RELATED"/>
    <property type="match status" value="1"/>
</dbReference>
<dbReference type="InterPro" id="IPR017911">
    <property type="entry name" value="MacB-like_ATP-bd"/>
</dbReference>
<dbReference type="Gene3D" id="3.40.50.300">
    <property type="entry name" value="P-loop containing nucleotide triphosphate hydrolases"/>
    <property type="match status" value="1"/>
</dbReference>
<proteinExistence type="predicted"/>
<evidence type="ECO:0000256" key="3">
    <source>
        <dbReference type="ARBA" id="ARBA00022840"/>
    </source>
</evidence>
<protein>
    <submittedName>
        <fullName evidence="5">ABC transporter ATP-binding protein</fullName>
    </submittedName>
</protein>
<dbReference type="PROSITE" id="PS00211">
    <property type="entry name" value="ABC_TRANSPORTER_1"/>
    <property type="match status" value="1"/>
</dbReference>
<keyword evidence="3 5" id="KW-0067">ATP-binding</keyword>
<dbReference type="SMART" id="SM00382">
    <property type="entry name" value="AAA"/>
    <property type="match status" value="1"/>
</dbReference>
<evidence type="ECO:0000313" key="6">
    <source>
        <dbReference type="Proteomes" id="UP001164390"/>
    </source>
</evidence>
<dbReference type="InterPro" id="IPR015854">
    <property type="entry name" value="ABC_transpr_LolD-like"/>
</dbReference>
<dbReference type="SUPFAM" id="SSF52540">
    <property type="entry name" value="P-loop containing nucleoside triphosphate hydrolases"/>
    <property type="match status" value="1"/>
</dbReference>
<dbReference type="CDD" id="cd03255">
    <property type="entry name" value="ABC_MJ0796_LolCDE_FtsE"/>
    <property type="match status" value="1"/>
</dbReference>
<name>A0AA46TM24_9ACTN</name>
<sequence>MSDLLIEVAHAVAVEGVTKTYGSEQQPVVALDDVTIDFAARTFTAVMGPSGSGKSTLMHCAAGLERPDAGIVRIGGTDLGPLNERRRTELRRRQVGFVFQAFNLVASLTAQQNVALPLRLDGKRPRQETVLAALDAVGLGDRAGHRPAELSGGQQQRVALARALVTEPTVLFADEPTGALDLRSSREVLRRLRDLVDESGQTVITVTHDPIVAAAADRIVFLADGRIVDDVRTRMDASTIATRMTHLEDR</sequence>
<dbReference type="GO" id="GO:0005524">
    <property type="term" value="F:ATP binding"/>
    <property type="evidence" value="ECO:0007669"/>
    <property type="project" value="UniProtKB-KW"/>
</dbReference>
<dbReference type="EMBL" id="CP094970">
    <property type="protein sequence ID" value="UYM07623.1"/>
    <property type="molecule type" value="Genomic_DNA"/>
</dbReference>
<feature type="domain" description="ABC transporter" evidence="4">
    <location>
        <begin position="12"/>
        <end position="249"/>
    </location>
</feature>
<dbReference type="PANTHER" id="PTHR24220">
    <property type="entry name" value="IMPORT ATP-BINDING PROTEIN"/>
    <property type="match status" value="1"/>
</dbReference>
<dbReference type="GO" id="GO:0016887">
    <property type="term" value="F:ATP hydrolysis activity"/>
    <property type="evidence" value="ECO:0007669"/>
    <property type="project" value="InterPro"/>
</dbReference>
<dbReference type="InterPro" id="IPR003593">
    <property type="entry name" value="AAA+_ATPase"/>
</dbReference>
<organism evidence="5 6">
    <name type="scientific">Solicola gregarius</name>
    <dbReference type="NCBI Taxonomy" id="2908642"/>
    <lineage>
        <taxon>Bacteria</taxon>
        <taxon>Bacillati</taxon>
        <taxon>Actinomycetota</taxon>
        <taxon>Actinomycetes</taxon>
        <taxon>Propionibacteriales</taxon>
        <taxon>Nocardioidaceae</taxon>
        <taxon>Solicola</taxon>
    </lineage>
</organism>
<dbReference type="InterPro" id="IPR003439">
    <property type="entry name" value="ABC_transporter-like_ATP-bd"/>
</dbReference>
<evidence type="ECO:0000313" key="5">
    <source>
        <dbReference type="EMBL" id="UYM07623.1"/>
    </source>
</evidence>
<dbReference type="Pfam" id="PF00005">
    <property type="entry name" value="ABC_tran"/>
    <property type="match status" value="1"/>
</dbReference>
<evidence type="ECO:0000259" key="4">
    <source>
        <dbReference type="PROSITE" id="PS50893"/>
    </source>
</evidence>
<reference evidence="5" key="1">
    <citation type="submission" date="2022-01" db="EMBL/GenBank/DDBJ databases">
        <title>Nocardioidaceae gen. sp. A5X3R13.</title>
        <authorList>
            <person name="Lopez Marin M.A."/>
            <person name="Uhlik O."/>
        </authorList>
    </citation>
    <scope>NUCLEOTIDE SEQUENCE</scope>
    <source>
        <strain evidence="5">A5X3R13</strain>
    </source>
</reference>
<dbReference type="PROSITE" id="PS50893">
    <property type="entry name" value="ABC_TRANSPORTER_2"/>
    <property type="match status" value="1"/>
</dbReference>
<evidence type="ECO:0000256" key="1">
    <source>
        <dbReference type="ARBA" id="ARBA00022448"/>
    </source>
</evidence>
<keyword evidence="6" id="KW-1185">Reference proteome</keyword>
<accession>A0AA46TM24</accession>
<dbReference type="Proteomes" id="UP001164390">
    <property type="component" value="Chromosome"/>
</dbReference>
<dbReference type="InterPro" id="IPR017871">
    <property type="entry name" value="ABC_transporter-like_CS"/>
</dbReference>
<dbReference type="GO" id="GO:0098796">
    <property type="term" value="C:membrane protein complex"/>
    <property type="evidence" value="ECO:0007669"/>
    <property type="project" value="UniProtKB-ARBA"/>
</dbReference>